<dbReference type="KEGG" id="mlr:MELLADRAFT_107416"/>
<feature type="region of interest" description="Disordered" evidence="1">
    <location>
        <begin position="235"/>
        <end position="262"/>
    </location>
</feature>
<protein>
    <submittedName>
        <fullName evidence="2">Uncharacterized protein</fullName>
    </submittedName>
</protein>
<dbReference type="VEuPathDB" id="FungiDB:MELLADRAFT_107416"/>
<proteinExistence type="predicted"/>
<dbReference type="HOGENOM" id="CLU_1133807_0_0_1"/>
<reference evidence="3" key="1">
    <citation type="journal article" date="2011" name="Proc. Natl. Acad. Sci. U.S.A.">
        <title>Obligate biotrophy features unraveled by the genomic analysis of rust fungi.</title>
        <authorList>
            <person name="Duplessis S."/>
            <person name="Cuomo C.A."/>
            <person name="Lin Y.-C."/>
            <person name="Aerts A."/>
            <person name="Tisserant E."/>
            <person name="Veneault-Fourrey C."/>
            <person name="Joly D.L."/>
            <person name="Hacquard S."/>
            <person name="Amselem J."/>
            <person name="Cantarel B.L."/>
            <person name="Chiu R."/>
            <person name="Coutinho P.M."/>
            <person name="Feau N."/>
            <person name="Field M."/>
            <person name="Frey P."/>
            <person name="Gelhaye E."/>
            <person name="Goldberg J."/>
            <person name="Grabherr M.G."/>
            <person name="Kodira C.D."/>
            <person name="Kohler A."/>
            <person name="Kuees U."/>
            <person name="Lindquist E.A."/>
            <person name="Lucas S.M."/>
            <person name="Mago R."/>
            <person name="Mauceli E."/>
            <person name="Morin E."/>
            <person name="Murat C."/>
            <person name="Pangilinan J.L."/>
            <person name="Park R."/>
            <person name="Pearson M."/>
            <person name="Quesneville H."/>
            <person name="Rouhier N."/>
            <person name="Sakthikumar S."/>
            <person name="Salamov A.A."/>
            <person name="Schmutz J."/>
            <person name="Selles B."/>
            <person name="Shapiro H."/>
            <person name="Tanguay P."/>
            <person name="Tuskan G.A."/>
            <person name="Henrissat B."/>
            <person name="Van de Peer Y."/>
            <person name="Rouze P."/>
            <person name="Ellis J.G."/>
            <person name="Dodds P.N."/>
            <person name="Schein J.E."/>
            <person name="Zhong S."/>
            <person name="Hamelin R.C."/>
            <person name="Grigoriev I.V."/>
            <person name="Szabo L.J."/>
            <person name="Martin F."/>
        </authorList>
    </citation>
    <scope>NUCLEOTIDE SEQUENCE [LARGE SCALE GENOMIC DNA]</scope>
    <source>
        <strain evidence="3">98AG31 / pathotype 3-4-7</strain>
    </source>
</reference>
<dbReference type="EMBL" id="GL883112">
    <property type="protein sequence ID" value="EGG05691.1"/>
    <property type="molecule type" value="Genomic_DNA"/>
</dbReference>
<dbReference type="GeneID" id="18923164"/>
<sequence length="284" mass="32848">MPLDPGLDELLIKHSQHKLTQKQLLDLLCQQSTYENLSLCSLQRHLQRLKLSTAQPSLSQADKDQCATLMKEYHTKRWQQKEVVQVIQNRHKFPLFTMTMLKSLSKQIGLHWRKDDIELGLITAEEAARKMIERKQAGDENAGSRRMAHIMATAESVRPNQNTVAKLLSAMLDKYYPDRDELSVVTAEPLSTLFNNLISQLGWNVDTLNINSVWDLLEAMHQILKEQDLNLDDLKSANNSQNHKYEDEDNEEIEEIEDEEDEELETLLKSEYKFIDKSDDDGVE</sequence>
<dbReference type="AlphaFoldDB" id="F4RPQ5"/>
<evidence type="ECO:0000313" key="2">
    <source>
        <dbReference type="EMBL" id="EGG05691.1"/>
    </source>
</evidence>
<evidence type="ECO:0000256" key="1">
    <source>
        <dbReference type="SAM" id="MobiDB-lite"/>
    </source>
</evidence>
<feature type="compositionally biased region" description="Acidic residues" evidence="1">
    <location>
        <begin position="247"/>
        <end position="262"/>
    </location>
</feature>
<name>F4RPQ5_MELLP</name>
<evidence type="ECO:0000313" key="3">
    <source>
        <dbReference type="Proteomes" id="UP000001072"/>
    </source>
</evidence>
<dbReference type="InParanoid" id="F4RPQ5"/>
<keyword evidence="3" id="KW-1185">Reference proteome</keyword>
<gene>
    <name evidence="2" type="ORF">MELLADRAFT_107416</name>
</gene>
<accession>F4RPQ5</accession>
<dbReference type="RefSeq" id="XP_007411180.1">
    <property type="nucleotide sequence ID" value="XM_007411118.1"/>
</dbReference>
<dbReference type="Proteomes" id="UP000001072">
    <property type="component" value="Unassembled WGS sequence"/>
</dbReference>
<organism evidence="3">
    <name type="scientific">Melampsora larici-populina (strain 98AG31 / pathotype 3-4-7)</name>
    <name type="common">Poplar leaf rust fungus</name>
    <dbReference type="NCBI Taxonomy" id="747676"/>
    <lineage>
        <taxon>Eukaryota</taxon>
        <taxon>Fungi</taxon>
        <taxon>Dikarya</taxon>
        <taxon>Basidiomycota</taxon>
        <taxon>Pucciniomycotina</taxon>
        <taxon>Pucciniomycetes</taxon>
        <taxon>Pucciniales</taxon>
        <taxon>Melampsoraceae</taxon>
        <taxon>Melampsora</taxon>
    </lineage>
</organism>